<dbReference type="GO" id="GO:0003684">
    <property type="term" value="F:damaged DNA binding"/>
    <property type="evidence" value="ECO:0007669"/>
    <property type="project" value="UniProtKB-UniRule"/>
</dbReference>
<dbReference type="SUPFAM" id="SSF52540">
    <property type="entry name" value="P-loop containing nucleoside triphosphate hydrolases"/>
    <property type="match status" value="1"/>
</dbReference>
<keyword evidence="7 9" id="KW-0234">DNA repair</keyword>
<evidence type="ECO:0000256" key="4">
    <source>
        <dbReference type="ARBA" id="ARBA00022763"/>
    </source>
</evidence>
<keyword evidence="5 9" id="KW-0067">ATP-binding</keyword>
<gene>
    <name evidence="9" type="primary">mutS</name>
    <name evidence="12" type="ordered locus">Desor_3208</name>
</gene>
<reference evidence="12 13" key="2">
    <citation type="journal article" date="2012" name="J. Bacteriol.">
        <title>Complete genome sequences of Desulfosporosinus orientis DSM765T, Desulfosporosinus youngiae DSM17734T, Desulfosporosinus meridiei DSM13257T, and Desulfosporosinus acidiphilus DSM22704T.</title>
        <authorList>
            <person name="Pester M."/>
            <person name="Brambilla E."/>
            <person name="Alazard D."/>
            <person name="Rattei T."/>
            <person name="Weinmaier T."/>
            <person name="Han J."/>
            <person name="Lucas S."/>
            <person name="Lapidus A."/>
            <person name="Cheng J.F."/>
            <person name="Goodwin L."/>
            <person name="Pitluck S."/>
            <person name="Peters L."/>
            <person name="Ovchinnikova G."/>
            <person name="Teshima H."/>
            <person name="Detter J.C."/>
            <person name="Han C.S."/>
            <person name="Tapia R."/>
            <person name="Land M.L."/>
            <person name="Hauser L."/>
            <person name="Kyrpides N.C."/>
            <person name="Ivanova N.N."/>
            <person name="Pagani I."/>
            <person name="Huntmann M."/>
            <person name="Wei C.L."/>
            <person name="Davenport K.W."/>
            <person name="Daligault H."/>
            <person name="Chain P.S."/>
            <person name="Chen A."/>
            <person name="Mavromatis K."/>
            <person name="Markowitz V."/>
            <person name="Szeto E."/>
            <person name="Mikhailova N."/>
            <person name="Pati A."/>
            <person name="Wagner M."/>
            <person name="Woyke T."/>
            <person name="Ollivier B."/>
            <person name="Klenk H.P."/>
            <person name="Spring S."/>
            <person name="Loy A."/>
        </authorList>
    </citation>
    <scope>NUCLEOTIDE SEQUENCE [LARGE SCALE GENOMIC DNA]</scope>
    <source>
        <strain evidence="13">ATCC 19365 / DSM 765 / NCIMB 8382 / VKM B-1628</strain>
    </source>
</reference>
<keyword evidence="13" id="KW-1185">Reference proteome</keyword>
<dbReference type="GO" id="GO:0005829">
    <property type="term" value="C:cytosol"/>
    <property type="evidence" value="ECO:0007669"/>
    <property type="project" value="TreeGrafter"/>
</dbReference>
<dbReference type="PANTHER" id="PTHR11361">
    <property type="entry name" value="DNA MISMATCH REPAIR PROTEIN MUTS FAMILY MEMBER"/>
    <property type="match status" value="1"/>
</dbReference>
<comment type="similarity">
    <text evidence="1 9 10">Belongs to the DNA mismatch repair MutS family.</text>
</comment>
<dbReference type="GO" id="GO:0005524">
    <property type="term" value="F:ATP binding"/>
    <property type="evidence" value="ECO:0007669"/>
    <property type="project" value="UniProtKB-UniRule"/>
</dbReference>
<dbReference type="FunFam" id="3.40.50.300:FF:000870">
    <property type="entry name" value="MutS protein homolog 4"/>
    <property type="match status" value="1"/>
</dbReference>
<dbReference type="GO" id="GO:0030983">
    <property type="term" value="F:mismatched DNA binding"/>
    <property type="evidence" value="ECO:0007669"/>
    <property type="project" value="InterPro"/>
</dbReference>
<dbReference type="FunFam" id="3.40.1170.10:FF:000001">
    <property type="entry name" value="DNA mismatch repair protein MutS"/>
    <property type="match status" value="1"/>
</dbReference>
<evidence type="ECO:0000313" key="12">
    <source>
        <dbReference type="EMBL" id="AET68712.1"/>
    </source>
</evidence>
<dbReference type="SMART" id="SM00533">
    <property type="entry name" value="MUTSd"/>
    <property type="match status" value="1"/>
</dbReference>
<dbReference type="Pfam" id="PF05192">
    <property type="entry name" value="MutS_III"/>
    <property type="match status" value="1"/>
</dbReference>
<dbReference type="InterPro" id="IPR000432">
    <property type="entry name" value="DNA_mismatch_repair_MutS_C"/>
</dbReference>
<dbReference type="GO" id="GO:0140664">
    <property type="term" value="F:ATP-dependent DNA damage sensor activity"/>
    <property type="evidence" value="ECO:0007669"/>
    <property type="project" value="InterPro"/>
</dbReference>
<dbReference type="Proteomes" id="UP000006346">
    <property type="component" value="Chromosome"/>
</dbReference>
<dbReference type="InterPro" id="IPR027417">
    <property type="entry name" value="P-loop_NTPase"/>
</dbReference>
<dbReference type="HOGENOM" id="CLU_002472_4_0_9"/>
<dbReference type="SUPFAM" id="SSF55271">
    <property type="entry name" value="DNA repair protein MutS, domain I"/>
    <property type="match status" value="1"/>
</dbReference>
<feature type="domain" description="DNA mismatch repair proteins mutS family" evidence="11">
    <location>
        <begin position="676"/>
        <end position="692"/>
    </location>
</feature>
<dbReference type="Pfam" id="PF00488">
    <property type="entry name" value="MutS_V"/>
    <property type="match status" value="1"/>
</dbReference>
<dbReference type="Gene3D" id="1.10.1420.10">
    <property type="match status" value="2"/>
</dbReference>
<dbReference type="Gene3D" id="3.40.1170.10">
    <property type="entry name" value="DNA repair protein MutS, domain I"/>
    <property type="match status" value="1"/>
</dbReference>
<dbReference type="PATRIC" id="fig|768706.3.peg.3235"/>
<evidence type="ECO:0000256" key="9">
    <source>
        <dbReference type="HAMAP-Rule" id="MF_00096"/>
    </source>
</evidence>
<dbReference type="NCBIfam" id="TIGR01070">
    <property type="entry name" value="mutS1"/>
    <property type="match status" value="1"/>
</dbReference>
<evidence type="ECO:0000256" key="3">
    <source>
        <dbReference type="ARBA" id="ARBA00022741"/>
    </source>
</evidence>
<evidence type="ECO:0000256" key="2">
    <source>
        <dbReference type="ARBA" id="ARBA00021982"/>
    </source>
</evidence>
<dbReference type="EMBL" id="CP003108">
    <property type="protein sequence ID" value="AET68712.1"/>
    <property type="molecule type" value="Genomic_DNA"/>
</dbReference>
<dbReference type="HAMAP" id="MF_00096">
    <property type="entry name" value="MutS"/>
    <property type="match status" value="1"/>
</dbReference>
<dbReference type="InterPro" id="IPR036678">
    <property type="entry name" value="MutS_con_dom_sf"/>
</dbReference>
<dbReference type="Pfam" id="PF05190">
    <property type="entry name" value="MutS_IV"/>
    <property type="match status" value="1"/>
</dbReference>
<dbReference type="FunFam" id="1.10.1420.10:FF:000001">
    <property type="entry name" value="DNA mismatch repair protein MutS"/>
    <property type="match status" value="1"/>
</dbReference>
<dbReference type="SMART" id="SM00534">
    <property type="entry name" value="MUTSac"/>
    <property type="match status" value="1"/>
</dbReference>
<dbReference type="Pfam" id="PF05188">
    <property type="entry name" value="MutS_II"/>
    <property type="match status" value="1"/>
</dbReference>
<evidence type="ECO:0000256" key="5">
    <source>
        <dbReference type="ARBA" id="ARBA00022840"/>
    </source>
</evidence>
<dbReference type="InterPro" id="IPR007695">
    <property type="entry name" value="DNA_mismatch_repair_MutS-lik_N"/>
</dbReference>
<dbReference type="GO" id="GO:0006298">
    <property type="term" value="P:mismatch repair"/>
    <property type="evidence" value="ECO:0007669"/>
    <property type="project" value="UniProtKB-UniRule"/>
</dbReference>
<dbReference type="SUPFAM" id="SSF48334">
    <property type="entry name" value="DNA repair protein MutS, domain III"/>
    <property type="match status" value="1"/>
</dbReference>
<dbReference type="InterPro" id="IPR005748">
    <property type="entry name" value="DNA_mismatch_repair_MutS"/>
</dbReference>
<dbReference type="SUPFAM" id="SSF53150">
    <property type="entry name" value="DNA repair protein MutS, domain II"/>
    <property type="match status" value="1"/>
</dbReference>
<feature type="binding site" evidence="9">
    <location>
        <begin position="602"/>
        <end position="609"/>
    </location>
    <ligand>
        <name>ATP</name>
        <dbReference type="ChEBI" id="CHEBI:30616"/>
    </ligand>
</feature>
<evidence type="ECO:0000259" key="11">
    <source>
        <dbReference type="PROSITE" id="PS00486"/>
    </source>
</evidence>
<dbReference type="InterPro" id="IPR016151">
    <property type="entry name" value="DNA_mismatch_repair_MutS_N"/>
</dbReference>
<dbReference type="Pfam" id="PF01624">
    <property type="entry name" value="MutS_I"/>
    <property type="match status" value="1"/>
</dbReference>
<dbReference type="InterPro" id="IPR007860">
    <property type="entry name" value="DNA_mmatch_repair_MutS_con_dom"/>
</dbReference>
<keyword evidence="3 9" id="KW-0547">Nucleotide-binding</keyword>
<dbReference type="InterPro" id="IPR036187">
    <property type="entry name" value="DNA_mismatch_repair_MutS_sf"/>
</dbReference>
<dbReference type="InterPro" id="IPR045076">
    <property type="entry name" value="MutS"/>
</dbReference>
<dbReference type="PIRSF" id="PIRSF037677">
    <property type="entry name" value="DNA_mis_repair_Msh6"/>
    <property type="match status" value="1"/>
</dbReference>
<dbReference type="PROSITE" id="PS00486">
    <property type="entry name" value="DNA_MISMATCH_REPAIR_2"/>
    <property type="match status" value="1"/>
</dbReference>
<dbReference type="OrthoDB" id="9802448at2"/>
<proteinExistence type="inferred from homology"/>
<dbReference type="AlphaFoldDB" id="G7W971"/>
<evidence type="ECO:0000256" key="6">
    <source>
        <dbReference type="ARBA" id="ARBA00023125"/>
    </source>
</evidence>
<dbReference type="RefSeq" id="WP_014185520.1">
    <property type="nucleotide sequence ID" value="NC_016584.1"/>
</dbReference>
<dbReference type="PANTHER" id="PTHR11361:SF34">
    <property type="entry name" value="DNA MISMATCH REPAIR PROTEIN MSH1, MITOCHONDRIAL"/>
    <property type="match status" value="1"/>
</dbReference>
<dbReference type="eggNOG" id="COG0249">
    <property type="taxonomic scope" value="Bacteria"/>
</dbReference>
<dbReference type="InterPro" id="IPR017261">
    <property type="entry name" value="DNA_mismatch_repair_MutS/MSH"/>
</dbReference>
<comment type="function">
    <text evidence="8 9">This protein is involved in the repair of mismatches in DNA. It is possible that it carries out the mismatch recognition step. This protein has a weak ATPase activity.</text>
</comment>
<dbReference type="Gene3D" id="3.30.420.110">
    <property type="entry name" value="MutS, connector domain"/>
    <property type="match status" value="1"/>
</dbReference>
<evidence type="ECO:0000256" key="8">
    <source>
        <dbReference type="ARBA" id="ARBA00024647"/>
    </source>
</evidence>
<dbReference type="Gene3D" id="3.40.50.300">
    <property type="entry name" value="P-loop containing nucleotide triphosphate hydrolases"/>
    <property type="match status" value="1"/>
</dbReference>
<evidence type="ECO:0000313" key="13">
    <source>
        <dbReference type="Proteomes" id="UP000006346"/>
    </source>
</evidence>
<dbReference type="STRING" id="768706.Desor_3208"/>
<organism evidence="12 13">
    <name type="scientific">Desulfosporosinus orientis (strain ATCC 19365 / DSM 765 / NCIMB 8382 / VKM B-1628 / Singapore I)</name>
    <name type="common">Desulfotomaculum orientis</name>
    <dbReference type="NCBI Taxonomy" id="768706"/>
    <lineage>
        <taxon>Bacteria</taxon>
        <taxon>Bacillati</taxon>
        <taxon>Bacillota</taxon>
        <taxon>Clostridia</taxon>
        <taxon>Eubacteriales</taxon>
        <taxon>Desulfitobacteriaceae</taxon>
        <taxon>Desulfosporosinus</taxon>
    </lineage>
</organism>
<keyword evidence="4 9" id="KW-0227">DNA damage</keyword>
<protein>
    <recommendedName>
        <fullName evidence="2 9">DNA mismatch repair protein MutS</fullName>
    </recommendedName>
</protein>
<dbReference type="CDD" id="cd03284">
    <property type="entry name" value="ABC_MutS1"/>
    <property type="match status" value="1"/>
</dbReference>
<sequence length="850" mass="95752">MTTPMMQQYHLIKEKVPDAILFFRLGDFYEMFGEDAEVAAPILQIALTGRDAGEGKRIPMCGVPYHAVDNYLSKLVKSGHKVAICEQVEDAKASKGIVKRDIIRIVSPGTLTEAVAERSNHYLASIYFADHWGLAFLDLSTGEFTVFQTADVDVLLTEISRINPAELLLTPELIKRTKLWVGYYCTVRDRKTFDGNAIPEHFPGQESLFREFPAATRAATGLWTYLLETMPGVDPTHIVEIKTYRTERWMFLDQWTRRNLELTESLRGVGKKGTLLSVLDLTKTAFGGRLLRHWIDKPLLLQDEIEGRLDSIQELISDSFLRKDLLKLLSEVYDLERLMGKVSYGTANAKDLLSLTQTLALLPDLCSLLSSSRAETLKTKVPMLGGLETFVAKLKNAINPAPPISLRDGNIIKTGYSREVDQLREIASGGKEWLAQLENAERERTGIRSLKIGYNKIFGYYIEVTHANAHLIPKEYQRKQTLANAERFITPELKDYELKIVGAEEKLKDLEYELFLALREEVRLQTKRIIQVAQILAEIDVFVSLSEVAVRNHYVRPQIKNDGEILITEGRHPVVEEMLEQNLFVPNDTHLSESQHLALITGPNMAGKSTYMRQVALIVLMAHIGSFVPAKNAGISLVDRIFTRVGASDDLAAGQSTFMVEMQEVAHILKYASPKSLIILDEIGRGTATYDGLSIAWAVTEHLVKHPEFRPKTLFATHYHELTQLQDEFAGLFNLHVGVKERGEDIVFLHKILPGRADRSYGIQVARLAGLPPELLQRAKTLLLELESAEPAHAVPAPPAKVTQFSLFDEPQMHPLLQEIELLPLDDMTARQALQYLFDLQERIQATKTM</sequence>
<dbReference type="NCBIfam" id="NF003810">
    <property type="entry name" value="PRK05399.1"/>
    <property type="match status" value="1"/>
</dbReference>
<evidence type="ECO:0000256" key="10">
    <source>
        <dbReference type="RuleBase" id="RU003756"/>
    </source>
</evidence>
<dbReference type="InterPro" id="IPR007861">
    <property type="entry name" value="DNA_mismatch_repair_MutS_clamp"/>
</dbReference>
<dbReference type="KEGG" id="dor:Desor_3208"/>
<accession>G7W971</accession>
<keyword evidence="6 9" id="KW-0238">DNA-binding</keyword>
<name>G7W971_DESOD</name>
<dbReference type="InterPro" id="IPR007696">
    <property type="entry name" value="DNA_mismatch_repair_MutS_core"/>
</dbReference>
<reference evidence="13" key="1">
    <citation type="submission" date="2011-11" db="EMBL/GenBank/DDBJ databases">
        <title>Complete sequence of Desulfosporosinus orientis DSM 765.</title>
        <authorList>
            <person name="Lucas S."/>
            <person name="Han J."/>
            <person name="Lapidus A."/>
            <person name="Cheng J.-F."/>
            <person name="Goodwin L."/>
            <person name="Pitluck S."/>
            <person name="Peters L."/>
            <person name="Ovchinnikova G."/>
            <person name="Teshima H."/>
            <person name="Detter J.C."/>
            <person name="Han C."/>
            <person name="Tapia R."/>
            <person name="Land M."/>
            <person name="Hauser L."/>
            <person name="Kyrpides N."/>
            <person name="Ivanova N."/>
            <person name="Pagani I."/>
            <person name="Pester M."/>
            <person name="Spring S."/>
            <person name="Ollivier B."/>
            <person name="Rattei T."/>
            <person name="Klenk H.-P."/>
            <person name="Wagner M."/>
            <person name="Loy A."/>
            <person name="Woyke T."/>
        </authorList>
    </citation>
    <scope>NUCLEOTIDE SEQUENCE [LARGE SCALE GENOMIC DNA]</scope>
    <source>
        <strain evidence="13">ATCC 19365 / DSM 765 / NCIMB 8382 / VKM B-1628</strain>
    </source>
</reference>
<evidence type="ECO:0000256" key="1">
    <source>
        <dbReference type="ARBA" id="ARBA00006271"/>
    </source>
</evidence>
<evidence type="ECO:0000256" key="7">
    <source>
        <dbReference type="ARBA" id="ARBA00023204"/>
    </source>
</evidence>